<dbReference type="InParanoid" id="A0A2H3DKA3"/>
<protein>
    <submittedName>
        <fullName evidence="1">Uncharacterized protein</fullName>
    </submittedName>
</protein>
<organism evidence="1 2">
    <name type="scientific">Armillaria gallica</name>
    <name type="common">Bulbous honey fungus</name>
    <name type="synonym">Armillaria bulbosa</name>
    <dbReference type="NCBI Taxonomy" id="47427"/>
    <lineage>
        <taxon>Eukaryota</taxon>
        <taxon>Fungi</taxon>
        <taxon>Dikarya</taxon>
        <taxon>Basidiomycota</taxon>
        <taxon>Agaricomycotina</taxon>
        <taxon>Agaricomycetes</taxon>
        <taxon>Agaricomycetidae</taxon>
        <taxon>Agaricales</taxon>
        <taxon>Marasmiineae</taxon>
        <taxon>Physalacriaceae</taxon>
        <taxon>Armillaria</taxon>
    </lineage>
</organism>
<evidence type="ECO:0000313" key="2">
    <source>
        <dbReference type="Proteomes" id="UP000217790"/>
    </source>
</evidence>
<reference evidence="2" key="1">
    <citation type="journal article" date="2017" name="Nat. Ecol. Evol.">
        <title>Genome expansion and lineage-specific genetic innovations in the forest pathogenic fungi Armillaria.</title>
        <authorList>
            <person name="Sipos G."/>
            <person name="Prasanna A.N."/>
            <person name="Walter M.C."/>
            <person name="O'Connor E."/>
            <person name="Balint B."/>
            <person name="Krizsan K."/>
            <person name="Kiss B."/>
            <person name="Hess J."/>
            <person name="Varga T."/>
            <person name="Slot J."/>
            <person name="Riley R."/>
            <person name="Boka B."/>
            <person name="Rigling D."/>
            <person name="Barry K."/>
            <person name="Lee J."/>
            <person name="Mihaltcheva S."/>
            <person name="LaButti K."/>
            <person name="Lipzen A."/>
            <person name="Waldron R."/>
            <person name="Moloney N.M."/>
            <person name="Sperisen C."/>
            <person name="Kredics L."/>
            <person name="Vagvoelgyi C."/>
            <person name="Patrignani A."/>
            <person name="Fitzpatrick D."/>
            <person name="Nagy I."/>
            <person name="Doyle S."/>
            <person name="Anderson J.B."/>
            <person name="Grigoriev I.V."/>
            <person name="Gueldener U."/>
            <person name="Muensterkoetter M."/>
            <person name="Nagy L.G."/>
        </authorList>
    </citation>
    <scope>NUCLEOTIDE SEQUENCE [LARGE SCALE GENOMIC DNA]</scope>
    <source>
        <strain evidence="2">Ar21-2</strain>
    </source>
</reference>
<accession>A0A2H3DKA3</accession>
<evidence type="ECO:0000313" key="1">
    <source>
        <dbReference type="EMBL" id="PBK91278.1"/>
    </source>
</evidence>
<dbReference type="EMBL" id="KZ293662">
    <property type="protein sequence ID" value="PBK91278.1"/>
    <property type="molecule type" value="Genomic_DNA"/>
</dbReference>
<keyword evidence="2" id="KW-1185">Reference proteome</keyword>
<name>A0A2H3DKA3_ARMGA</name>
<dbReference type="Proteomes" id="UP000217790">
    <property type="component" value="Unassembled WGS sequence"/>
</dbReference>
<dbReference type="AlphaFoldDB" id="A0A2H3DKA3"/>
<gene>
    <name evidence="1" type="ORF">ARMGADRAFT_1031951</name>
</gene>
<sequence length="157" mass="17752">MELWFVYLRRAGNVDPHRIAVLMPISMCTNTIMVWLAAQPVFNISKSRPIIAHRELHALIVYFGLTTQTIVNLRSKGFLEKLGFENDLTKAIRDSIQFLLKFGFLLALEAQFTREKRGASRQLSGRGHGNSTNRCSVSMSAAELRGRSLARRHSVHA</sequence>
<dbReference type="OrthoDB" id="10670081at2759"/>
<proteinExistence type="predicted"/>